<accession>A0A7X1Y717</accession>
<protein>
    <submittedName>
        <fullName evidence="2">Uncharacterized protein</fullName>
    </submittedName>
</protein>
<dbReference type="Proteomes" id="UP000470186">
    <property type="component" value="Unassembled WGS sequence"/>
</dbReference>
<dbReference type="RefSeq" id="WP_120266816.1">
    <property type="nucleotide sequence ID" value="NZ_WIVX01000031.1"/>
</dbReference>
<evidence type="ECO:0000313" key="2">
    <source>
        <dbReference type="EMBL" id="MQU31482.1"/>
    </source>
</evidence>
<keyword evidence="3" id="KW-1185">Reference proteome</keyword>
<keyword evidence="1" id="KW-0175">Coiled coil</keyword>
<evidence type="ECO:0000256" key="1">
    <source>
        <dbReference type="SAM" id="Coils"/>
    </source>
</evidence>
<evidence type="ECO:0000313" key="3">
    <source>
        <dbReference type="Proteomes" id="UP000470186"/>
    </source>
</evidence>
<comment type="caution">
    <text evidence="2">The sequence shown here is derived from an EMBL/GenBank/DDBJ whole genome shotgun (WGS) entry which is preliminary data.</text>
</comment>
<dbReference type="AlphaFoldDB" id="A0A7X1Y717"/>
<sequence>MTDIENTPEQLQARIAELKAQYQRLQDNYDDEVLLCTSLLRALVSADTGFCETLVKHADCSAERKADALAYLIDARAGYG</sequence>
<dbReference type="EMBL" id="WIVX01000031">
    <property type="protein sequence ID" value="MQU31482.1"/>
    <property type="molecule type" value="Genomic_DNA"/>
</dbReference>
<name>A0A7X1Y717_9PSED</name>
<gene>
    <name evidence="2" type="ORF">GHO30_08715</name>
</gene>
<organism evidence="2 3">
    <name type="scientific">Pseudomonas helleri</name>
    <dbReference type="NCBI Taxonomy" id="1608996"/>
    <lineage>
        <taxon>Bacteria</taxon>
        <taxon>Pseudomonadati</taxon>
        <taxon>Pseudomonadota</taxon>
        <taxon>Gammaproteobacteria</taxon>
        <taxon>Pseudomonadales</taxon>
        <taxon>Pseudomonadaceae</taxon>
        <taxon>Pseudomonas</taxon>
    </lineage>
</organism>
<feature type="coiled-coil region" evidence="1">
    <location>
        <begin position="1"/>
        <end position="35"/>
    </location>
</feature>
<reference evidence="2 3" key="1">
    <citation type="submission" date="2019-10" db="EMBL/GenBank/DDBJ databases">
        <title>Evaluation of single-gene subtyping targets for Pseudomonas.</title>
        <authorList>
            <person name="Reichler S.J."/>
            <person name="Orsi R.H."/>
            <person name="Wiedmann M."/>
            <person name="Martin N.H."/>
            <person name="Murphy S.I."/>
        </authorList>
    </citation>
    <scope>NUCLEOTIDE SEQUENCE [LARGE SCALE GENOMIC DNA]</scope>
    <source>
        <strain evidence="2 3">FSL R10-2107</strain>
    </source>
</reference>
<proteinExistence type="predicted"/>